<organism evidence="3 4">
    <name type="scientific">Runella defluvii</name>
    <dbReference type="NCBI Taxonomy" id="370973"/>
    <lineage>
        <taxon>Bacteria</taxon>
        <taxon>Pseudomonadati</taxon>
        <taxon>Bacteroidota</taxon>
        <taxon>Cytophagia</taxon>
        <taxon>Cytophagales</taxon>
        <taxon>Spirosomataceae</taxon>
        <taxon>Runella</taxon>
    </lineage>
</organism>
<keyword evidence="2" id="KW-0472">Membrane</keyword>
<dbReference type="EMBL" id="JACIBY010000001">
    <property type="protein sequence ID" value="MBB3836293.1"/>
    <property type="molecule type" value="Genomic_DNA"/>
</dbReference>
<evidence type="ECO:0000313" key="3">
    <source>
        <dbReference type="EMBL" id="MBB3836293.1"/>
    </source>
</evidence>
<name>A0A7W6END9_9BACT</name>
<evidence type="ECO:0000256" key="2">
    <source>
        <dbReference type="SAM" id="Phobius"/>
    </source>
</evidence>
<dbReference type="Gene3D" id="3.30.565.10">
    <property type="entry name" value="Histidine kinase-like ATPase, C-terminal domain"/>
    <property type="match status" value="1"/>
</dbReference>
<comment type="caution">
    <text evidence="3">The sequence shown here is derived from an EMBL/GenBank/DDBJ whole genome shotgun (WGS) entry which is preliminary data.</text>
</comment>
<evidence type="ECO:0000256" key="1">
    <source>
        <dbReference type="SAM" id="Coils"/>
    </source>
</evidence>
<keyword evidence="2" id="KW-0812">Transmembrane</keyword>
<feature type="coiled-coil region" evidence="1">
    <location>
        <begin position="81"/>
        <end position="108"/>
    </location>
</feature>
<protein>
    <submittedName>
        <fullName evidence="3">Uncharacterized protein</fullName>
    </submittedName>
</protein>
<feature type="transmembrane region" description="Helical" evidence="2">
    <location>
        <begin position="61"/>
        <end position="81"/>
    </location>
</feature>
<evidence type="ECO:0000313" key="4">
    <source>
        <dbReference type="Proteomes" id="UP000541352"/>
    </source>
</evidence>
<keyword evidence="1" id="KW-0175">Coiled coil</keyword>
<feature type="transmembrane region" description="Helical" evidence="2">
    <location>
        <begin position="6"/>
        <end position="26"/>
    </location>
</feature>
<dbReference type="Proteomes" id="UP000541352">
    <property type="component" value="Unassembled WGS sequence"/>
</dbReference>
<dbReference type="AlphaFoldDB" id="A0A7W6END9"/>
<reference evidence="3 4" key="1">
    <citation type="submission" date="2020-08" db="EMBL/GenBank/DDBJ databases">
        <title>Genomic Encyclopedia of Type Strains, Phase IV (KMG-IV): sequencing the most valuable type-strain genomes for metagenomic binning, comparative biology and taxonomic classification.</title>
        <authorList>
            <person name="Goeker M."/>
        </authorList>
    </citation>
    <scope>NUCLEOTIDE SEQUENCE [LARGE SCALE GENOMIC DNA]</scope>
    <source>
        <strain evidence="3 4">DSM 17976</strain>
    </source>
</reference>
<keyword evidence="4" id="KW-1185">Reference proteome</keyword>
<gene>
    <name evidence="3" type="ORF">FHS57_000275</name>
</gene>
<accession>A0A7W6END9</accession>
<feature type="transmembrane region" description="Helical" evidence="2">
    <location>
        <begin position="38"/>
        <end position="55"/>
    </location>
</feature>
<proteinExistence type="predicted"/>
<dbReference type="InterPro" id="IPR036890">
    <property type="entry name" value="HATPase_C_sf"/>
</dbReference>
<dbReference type="RefSeq" id="WP_183971065.1">
    <property type="nucleotide sequence ID" value="NZ_JACIBY010000001.1"/>
</dbReference>
<keyword evidence="2" id="KW-1133">Transmembrane helix</keyword>
<sequence length="288" mass="32367">MAVVFLSISTLLVQGVLLALIIKATGTKMSIVYGLSRGLLATGAGMCIAATLGWFSLTPLVAVVFLLGSILIESVGLALLAKQIEQSVRELRLDRSLLEESKRHATEQHAEQVEKAFFKGQLEERARWITQHPIFPTNEAALLTPDELLEHLHFGEVLHRLVNNLTRSTSMVCNLQVSNDPIIGLLTPKIRFSIYNTLTELIQFAIKYDKATLLEVQLQTKDEQHLIITVRDNRLDTVTQSDTEMTLLHYLRTQVGRSGGEFKLIRQPEQQGLWLYIWFPLPLLATSK</sequence>